<accession>A0ABR4CG56</accession>
<sequence>MQQLTASKEDVQWVRYELAEKTRASTLAEKRIAAFQQAHAASNSRAKDERREYGKRKRREVRELEHSLSLKTEELQQANSLEEHIINKRQAEKCNAAAALSALDADFQRQLDEDSTRHFNEIERKNPKIKGLEPQLSDASAEDEMAVSGPTERSNLRGGKERAGSSSPKIRAVDSKAHDR</sequence>
<dbReference type="EMBL" id="JAZHXI010000008">
    <property type="protein sequence ID" value="KAL2068949.1"/>
    <property type="molecule type" value="Genomic_DNA"/>
</dbReference>
<protein>
    <submittedName>
        <fullName evidence="2">Uncharacterized protein</fullName>
    </submittedName>
</protein>
<comment type="caution">
    <text evidence="2">The sequence shown here is derived from an EMBL/GenBank/DDBJ whole genome shotgun (WGS) entry which is preliminary data.</text>
</comment>
<proteinExistence type="predicted"/>
<feature type="region of interest" description="Disordered" evidence="1">
    <location>
        <begin position="114"/>
        <end position="180"/>
    </location>
</feature>
<evidence type="ECO:0000256" key="1">
    <source>
        <dbReference type="SAM" id="MobiDB-lite"/>
    </source>
</evidence>
<evidence type="ECO:0000313" key="3">
    <source>
        <dbReference type="Proteomes" id="UP001595075"/>
    </source>
</evidence>
<reference evidence="2 3" key="1">
    <citation type="journal article" date="2024" name="Commun. Biol.">
        <title>Comparative genomic analysis of thermophilic fungi reveals convergent evolutionary adaptations and gene losses.</title>
        <authorList>
            <person name="Steindorff A.S."/>
            <person name="Aguilar-Pontes M.V."/>
            <person name="Robinson A.J."/>
            <person name="Andreopoulos B."/>
            <person name="LaButti K."/>
            <person name="Kuo A."/>
            <person name="Mondo S."/>
            <person name="Riley R."/>
            <person name="Otillar R."/>
            <person name="Haridas S."/>
            <person name="Lipzen A."/>
            <person name="Grimwood J."/>
            <person name="Schmutz J."/>
            <person name="Clum A."/>
            <person name="Reid I.D."/>
            <person name="Moisan M.C."/>
            <person name="Butler G."/>
            <person name="Nguyen T.T.M."/>
            <person name="Dewar K."/>
            <person name="Conant G."/>
            <person name="Drula E."/>
            <person name="Henrissat B."/>
            <person name="Hansel C."/>
            <person name="Singer S."/>
            <person name="Hutchinson M.I."/>
            <person name="de Vries R.P."/>
            <person name="Natvig D.O."/>
            <person name="Powell A.J."/>
            <person name="Tsang A."/>
            <person name="Grigoriev I.V."/>
        </authorList>
    </citation>
    <scope>NUCLEOTIDE SEQUENCE [LARGE SCALE GENOMIC DNA]</scope>
    <source>
        <strain evidence="2 3">CBS 494.80</strain>
    </source>
</reference>
<evidence type="ECO:0000313" key="2">
    <source>
        <dbReference type="EMBL" id="KAL2068949.1"/>
    </source>
</evidence>
<keyword evidence="3" id="KW-1185">Reference proteome</keyword>
<gene>
    <name evidence="2" type="ORF">VTL71DRAFT_15287</name>
</gene>
<feature type="compositionally biased region" description="Basic and acidic residues" evidence="1">
    <location>
        <begin position="154"/>
        <end position="163"/>
    </location>
</feature>
<organism evidence="2 3">
    <name type="scientific">Oculimacula yallundae</name>
    <dbReference type="NCBI Taxonomy" id="86028"/>
    <lineage>
        <taxon>Eukaryota</taxon>
        <taxon>Fungi</taxon>
        <taxon>Dikarya</taxon>
        <taxon>Ascomycota</taxon>
        <taxon>Pezizomycotina</taxon>
        <taxon>Leotiomycetes</taxon>
        <taxon>Helotiales</taxon>
        <taxon>Ploettnerulaceae</taxon>
        <taxon>Oculimacula</taxon>
    </lineage>
</organism>
<feature type="region of interest" description="Disordered" evidence="1">
    <location>
        <begin position="37"/>
        <end position="60"/>
    </location>
</feature>
<feature type="compositionally biased region" description="Basic and acidic residues" evidence="1">
    <location>
        <begin position="114"/>
        <end position="126"/>
    </location>
</feature>
<name>A0ABR4CG56_9HELO</name>
<dbReference type="Proteomes" id="UP001595075">
    <property type="component" value="Unassembled WGS sequence"/>
</dbReference>
<feature type="compositionally biased region" description="Basic and acidic residues" evidence="1">
    <location>
        <begin position="171"/>
        <end position="180"/>
    </location>
</feature>